<feature type="active site" evidence="4">
    <location>
        <position position="36"/>
    </location>
</feature>
<dbReference type="PRINTS" id="PR00112">
    <property type="entry name" value="ACYLPHPHTASE"/>
</dbReference>
<evidence type="ECO:0000256" key="2">
    <source>
        <dbReference type="ARBA" id="ARBA00012150"/>
    </source>
</evidence>
<evidence type="ECO:0000256" key="4">
    <source>
        <dbReference type="PROSITE-ProRule" id="PRU00520"/>
    </source>
</evidence>
<dbReference type="PANTHER" id="PTHR47268">
    <property type="entry name" value="ACYLPHOSPHATASE"/>
    <property type="match status" value="1"/>
</dbReference>
<reference evidence="7 8" key="1">
    <citation type="submission" date="2019-03" db="EMBL/GenBank/DDBJ databases">
        <title>Genome sequence of Thiobacillaceae bacterium LSR1, a sulfur-oxidizing bacterium isolated from freshwater sediment.</title>
        <authorList>
            <person name="Li S."/>
        </authorList>
    </citation>
    <scope>NUCLEOTIDE SEQUENCE [LARGE SCALE GENOMIC DNA]</scope>
    <source>
        <strain evidence="7 8">LSR1</strain>
    </source>
</reference>
<evidence type="ECO:0000256" key="5">
    <source>
        <dbReference type="RuleBase" id="RU004168"/>
    </source>
</evidence>
<dbReference type="InterPro" id="IPR036046">
    <property type="entry name" value="Acylphosphatase-like_dom_sf"/>
</dbReference>
<keyword evidence="8" id="KW-1185">Reference proteome</keyword>
<keyword evidence="4" id="KW-0378">Hydrolase</keyword>
<evidence type="ECO:0000313" key="7">
    <source>
        <dbReference type="EMBL" id="TCJ18049.1"/>
    </source>
</evidence>
<comment type="similarity">
    <text evidence="1 5">Belongs to the acylphosphatase family.</text>
</comment>
<sequence length="90" mass="9545">MITRHLVISGKVQGVWYRDSMRAEADRLGVAGWVRNCRDGSVEATVQGDEAAVAALIAWARRGPPAASVTNAAISDGSGSFTAFERRPTA</sequence>
<evidence type="ECO:0000256" key="3">
    <source>
        <dbReference type="ARBA" id="ARBA00047645"/>
    </source>
</evidence>
<dbReference type="GO" id="GO:0003998">
    <property type="term" value="F:acylphosphatase activity"/>
    <property type="evidence" value="ECO:0007669"/>
    <property type="project" value="UniProtKB-EC"/>
</dbReference>
<dbReference type="SUPFAM" id="SSF54975">
    <property type="entry name" value="Acylphosphatase/BLUF domain-like"/>
    <property type="match status" value="1"/>
</dbReference>
<dbReference type="PROSITE" id="PS00151">
    <property type="entry name" value="ACYLPHOSPHATASE_2"/>
    <property type="match status" value="1"/>
</dbReference>
<protein>
    <recommendedName>
        <fullName evidence="2 4">acylphosphatase</fullName>
        <ecNumber evidence="2 4">3.6.1.7</ecNumber>
    </recommendedName>
</protein>
<organism evidence="7 8">
    <name type="scientific">Parasulfuritortus cantonensis</name>
    <dbReference type="NCBI Taxonomy" id="2528202"/>
    <lineage>
        <taxon>Bacteria</taxon>
        <taxon>Pseudomonadati</taxon>
        <taxon>Pseudomonadota</taxon>
        <taxon>Betaproteobacteria</taxon>
        <taxon>Nitrosomonadales</taxon>
        <taxon>Thiobacillaceae</taxon>
        <taxon>Parasulfuritortus</taxon>
    </lineage>
</organism>
<proteinExistence type="inferred from homology"/>
<evidence type="ECO:0000259" key="6">
    <source>
        <dbReference type="PROSITE" id="PS51160"/>
    </source>
</evidence>
<feature type="active site" evidence="4">
    <location>
        <position position="18"/>
    </location>
</feature>
<evidence type="ECO:0000313" key="8">
    <source>
        <dbReference type="Proteomes" id="UP000295443"/>
    </source>
</evidence>
<dbReference type="Pfam" id="PF00708">
    <property type="entry name" value="Acylphosphatase"/>
    <property type="match status" value="1"/>
</dbReference>
<dbReference type="InterPro" id="IPR001792">
    <property type="entry name" value="Acylphosphatase-like_dom"/>
</dbReference>
<dbReference type="Proteomes" id="UP000295443">
    <property type="component" value="Unassembled WGS sequence"/>
</dbReference>
<name>A0A4R1BL29_9PROT</name>
<dbReference type="PANTHER" id="PTHR47268:SF4">
    <property type="entry name" value="ACYLPHOSPHATASE"/>
    <property type="match status" value="1"/>
</dbReference>
<dbReference type="InterPro" id="IPR017968">
    <property type="entry name" value="Acylphosphatase_CS"/>
</dbReference>
<gene>
    <name evidence="7" type="ORF">EZJ19_03385</name>
</gene>
<evidence type="ECO:0000256" key="1">
    <source>
        <dbReference type="ARBA" id="ARBA00005614"/>
    </source>
</evidence>
<dbReference type="EMBL" id="SJZB01000013">
    <property type="protein sequence ID" value="TCJ18049.1"/>
    <property type="molecule type" value="Genomic_DNA"/>
</dbReference>
<accession>A0A4R1BL29</accession>
<dbReference type="EC" id="3.6.1.7" evidence="2 4"/>
<dbReference type="OrthoDB" id="5295388at2"/>
<dbReference type="Gene3D" id="3.30.70.100">
    <property type="match status" value="1"/>
</dbReference>
<feature type="domain" description="Acylphosphatase-like" evidence="6">
    <location>
        <begin position="3"/>
        <end position="88"/>
    </location>
</feature>
<dbReference type="AlphaFoldDB" id="A0A4R1BL29"/>
<comment type="caution">
    <text evidence="7">The sequence shown here is derived from an EMBL/GenBank/DDBJ whole genome shotgun (WGS) entry which is preliminary data.</text>
</comment>
<dbReference type="InterPro" id="IPR020456">
    <property type="entry name" value="Acylphosphatase"/>
</dbReference>
<comment type="catalytic activity">
    <reaction evidence="3 4">
        <text>an acyl phosphate + H2O = a carboxylate + phosphate + H(+)</text>
        <dbReference type="Rhea" id="RHEA:14965"/>
        <dbReference type="ChEBI" id="CHEBI:15377"/>
        <dbReference type="ChEBI" id="CHEBI:15378"/>
        <dbReference type="ChEBI" id="CHEBI:29067"/>
        <dbReference type="ChEBI" id="CHEBI:43474"/>
        <dbReference type="ChEBI" id="CHEBI:59918"/>
        <dbReference type="EC" id="3.6.1.7"/>
    </reaction>
</comment>
<dbReference type="PROSITE" id="PS51160">
    <property type="entry name" value="ACYLPHOSPHATASE_3"/>
    <property type="match status" value="1"/>
</dbReference>